<reference evidence="2 3" key="1">
    <citation type="journal article" date="2011" name="Int. J. Syst. Evol. Microbiol.">
        <title>Zhongshania antarctica gen. nov., sp. nov. and Zhongshania guokunii sp. nov., gammaproteobacteria respectively isolated from coastal attached (fast) ice and surface seawater of the Antarctic.</title>
        <authorList>
            <person name="Li H.J."/>
            <person name="Zhang X.Y."/>
            <person name="Chen C.X."/>
            <person name="Zhang Y.J."/>
            <person name="Gao Z.M."/>
            <person name="Yu Y."/>
            <person name="Chen X.L."/>
            <person name="Chen B."/>
            <person name="Zhang Y.Z."/>
        </authorList>
    </citation>
    <scope>NUCLEOTIDE SEQUENCE [LARGE SCALE GENOMIC DNA]</scope>
    <source>
        <strain evidence="2 3">ZS6-22T</strain>
    </source>
</reference>
<dbReference type="EMBL" id="JBFRYA010000006">
    <property type="protein sequence ID" value="MEX1668964.1"/>
    <property type="molecule type" value="Genomic_DNA"/>
</dbReference>
<name>A0ABV3U7J7_9GAMM</name>
<evidence type="ECO:0000313" key="3">
    <source>
        <dbReference type="Proteomes" id="UP001557485"/>
    </source>
</evidence>
<evidence type="ECO:0000256" key="1">
    <source>
        <dbReference type="SAM" id="Phobius"/>
    </source>
</evidence>
<feature type="transmembrane region" description="Helical" evidence="1">
    <location>
        <begin position="32"/>
        <end position="50"/>
    </location>
</feature>
<protein>
    <submittedName>
        <fullName evidence="2">Uncharacterized protein</fullName>
    </submittedName>
</protein>
<organism evidence="2 3">
    <name type="scientific">Zhongshania guokunii</name>
    <dbReference type="NCBI Taxonomy" id="641783"/>
    <lineage>
        <taxon>Bacteria</taxon>
        <taxon>Pseudomonadati</taxon>
        <taxon>Pseudomonadota</taxon>
        <taxon>Gammaproteobacteria</taxon>
        <taxon>Cellvibrionales</taxon>
        <taxon>Spongiibacteraceae</taxon>
        <taxon>Zhongshania</taxon>
    </lineage>
</organism>
<proteinExistence type="predicted"/>
<keyword evidence="3" id="KW-1185">Reference proteome</keyword>
<sequence length="52" mass="5106">MSNANSINISIPLIGNIALLVATASATQLSIGVLPMVAIGVALALCVTALSN</sequence>
<comment type="caution">
    <text evidence="2">The sequence shown here is derived from an EMBL/GenBank/DDBJ whole genome shotgun (WGS) entry which is preliminary data.</text>
</comment>
<dbReference type="RefSeq" id="WP_368381231.1">
    <property type="nucleotide sequence ID" value="NZ_JBFRYA010000006.1"/>
</dbReference>
<gene>
    <name evidence="2" type="ORF">AB4876_08565</name>
</gene>
<keyword evidence="1" id="KW-0472">Membrane</keyword>
<dbReference type="Proteomes" id="UP001557485">
    <property type="component" value="Unassembled WGS sequence"/>
</dbReference>
<evidence type="ECO:0000313" key="2">
    <source>
        <dbReference type="EMBL" id="MEX1668964.1"/>
    </source>
</evidence>
<accession>A0ABV3U7J7</accession>
<keyword evidence="1" id="KW-0812">Transmembrane</keyword>
<keyword evidence="1" id="KW-1133">Transmembrane helix</keyword>
<feature type="transmembrane region" description="Helical" evidence="1">
    <location>
        <begin position="7"/>
        <end position="26"/>
    </location>
</feature>